<evidence type="ECO:0000256" key="1">
    <source>
        <dbReference type="SAM" id="MobiDB-lite"/>
    </source>
</evidence>
<feature type="compositionally biased region" description="Basic and acidic residues" evidence="1">
    <location>
        <begin position="78"/>
        <end position="97"/>
    </location>
</feature>
<reference evidence="2 3" key="1">
    <citation type="submission" date="2024-01" db="EMBL/GenBank/DDBJ databases">
        <title>Complete genome of Cladobotryum mycophilum ATHUM6906.</title>
        <authorList>
            <person name="Christinaki A.C."/>
            <person name="Myridakis A.I."/>
            <person name="Kouvelis V.N."/>
        </authorList>
    </citation>
    <scope>NUCLEOTIDE SEQUENCE [LARGE SCALE GENOMIC DNA]</scope>
    <source>
        <strain evidence="2 3">ATHUM6906</strain>
    </source>
</reference>
<dbReference type="EMBL" id="JAVFKD010000002">
    <property type="protein sequence ID" value="KAK5996507.1"/>
    <property type="molecule type" value="Genomic_DNA"/>
</dbReference>
<organism evidence="2 3">
    <name type="scientific">Cladobotryum mycophilum</name>
    <dbReference type="NCBI Taxonomy" id="491253"/>
    <lineage>
        <taxon>Eukaryota</taxon>
        <taxon>Fungi</taxon>
        <taxon>Dikarya</taxon>
        <taxon>Ascomycota</taxon>
        <taxon>Pezizomycotina</taxon>
        <taxon>Sordariomycetes</taxon>
        <taxon>Hypocreomycetidae</taxon>
        <taxon>Hypocreales</taxon>
        <taxon>Hypocreaceae</taxon>
        <taxon>Cladobotryum</taxon>
    </lineage>
</organism>
<accession>A0ABR0SWG9</accession>
<sequence>MRPKRRAAQRAMLKAQQNVVDESADEYEFFSGTIATDICPSTHQANPKKGGLEGSDDRKSNPQPSQLEGLANYGNHKSTSDDDRSYINDGVDYRKSNDTTPADVTRTASSCDRIAAHSSLRNEAHMEVSPLPEIDSDDSSYNPDDDLEDDFDESDSDCQDDGDGNAQDDINNESDDANDNREDQPNSPTTNPAATSLSHNQIPAAIISPVPRSDWTSPTRLMKAFADKHLTFTTIVKSMESIQSEQQLDEFLEDPARYPADCGWITQWLPQFRAHRGEKAVLFLLHCPLREHVISLQGVPKCLTEEIILLIAKYLLTFNIRTIAVDVRKECQRAKDNSGCLHIRGEERVVCSLATIGEAIIARNVFGIEFIATIAASWNACAALDTIHTWPSSSFLFGTSYRIDWHPRKVADLIADLAPASAVPVAKHLILRDYTPVVRSVVELFGHTGFNEEAFWNYFWQSASVSFNTTLSSAFLPVAEFDLYSDGTIQPFDYSRFRDANPSEFDHLLQACRDRSRMLRKMAYFERTVCRTALEVERLILNDQGVDSESRSNGPGGSTMDNQLDASN</sequence>
<feature type="region of interest" description="Disordered" evidence="1">
    <location>
        <begin position="546"/>
        <end position="568"/>
    </location>
</feature>
<proteinExistence type="predicted"/>
<gene>
    <name evidence="2" type="ORF">PT974_01842</name>
</gene>
<evidence type="ECO:0000313" key="2">
    <source>
        <dbReference type="EMBL" id="KAK5996507.1"/>
    </source>
</evidence>
<feature type="compositionally biased region" description="Polar residues" evidence="1">
    <location>
        <begin position="98"/>
        <end position="110"/>
    </location>
</feature>
<feature type="compositionally biased region" description="Acidic residues" evidence="1">
    <location>
        <begin position="134"/>
        <end position="163"/>
    </location>
</feature>
<feature type="compositionally biased region" description="Polar residues" evidence="1">
    <location>
        <begin position="185"/>
        <end position="200"/>
    </location>
</feature>
<feature type="region of interest" description="Disordered" evidence="1">
    <location>
        <begin position="35"/>
        <end position="200"/>
    </location>
</feature>
<evidence type="ECO:0000313" key="3">
    <source>
        <dbReference type="Proteomes" id="UP001338125"/>
    </source>
</evidence>
<keyword evidence="3" id="KW-1185">Reference proteome</keyword>
<protein>
    <submittedName>
        <fullName evidence="2">Uncharacterized protein</fullName>
    </submittedName>
</protein>
<dbReference type="Proteomes" id="UP001338125">
    <property type="component" value="Unassembled WGS sequence"/>
</dbReference>
<comment type="caution">
    <text evidence="2">The sequence shown here is derived from an EMBL/GenBank/DDBJ whole genome shotgun (WGS) entry which is preliminary data.</text>
</comment>
<name>A0ABR0SWG9_9HYPO</name>